<dbReference type="InterPro" id="IPR002725">
    <property type="entry name" value="YgjP-like_metallopeptidase"/>
</dbReference>
<dbReference type="PANTHER" id="PTHR30399">
    <property type="entry name" value="UNCHARACTERIZED PROTEIN YGJP"/>
    <property type="match status" value="1"/>
</dbReference>
<evidence type="ECO:0000313" key="3">
    <source>
        <dbReference type="Proteomes" id="UP000003089"/>
    </source>
</evidence>
<dbReference type="PANTHER" id="PTHR30399:SF1">
    <property type="entry name" value="UTP PYROPHOSPHATASE"/>
    <property type="match status" value="1"/>
</dbReference>
<sequence length="235" mass="27203">MKRMDEIIEDKELGTLVIRVNARARSLVFRTKNDAIYVSVPPGTTSADVTNAIDQLRVKLRGLKEKVVRPLIDLNYHIDTEYFKLSLVSGQRDKFLAHSELGEMRIICPPTADFADENLQVWLRKVIEEALRRNAKIILPPRLYMLSEQHKLPYKSVKINSSRGRWGSCSARKAINLSYFLVLLPKHLIDYVLLHELSHTREMNHGDRFWALLNSMTGGKAFELREELKKYKTDI</sequence>
<dbReference type="CDD" id="cd07344">
    <property type="entry name" value="M48_yhfN_like"/>
    <property type="match status" value="1"/>
</dbReference>
<gene>
    <name evidence="2" type="ORF">HMPREF1068_00512</name>
</gene>
<name>I8XTQ8_9BACE</name>
<feature type="domain" description="YgjP-like metallopeptidase" evidence="1">
    <location>
        <begin position="26"/>
        <end position="230"/>
    </location>
</feature>
<evidence type="ECO:0000259" key="1">
    <source>
        <dbReference type="Pfam" id="PF01863"/>
    </source>
</evidence>
<dbReference type="Pfam" id="PF01863">
    <property type="entry name" value="YgjP-like"/>
    <property type="match status" value="1"/>
</dbReference>
<protein>
    <recommendedName>
        <fullName evidence="1">YgjP-like metallopeptidase domain-containing protein</fullName>
    </recommendedName>
</protein>
<dbReference type="EMBL" id="AGXS01000008">
    <property type="protein sequence ID" value="EIY54285.1"/>
    <property type="molecule type" value="Genomic_DNA"/>
</dbReference>
<dbReference type="HOGENOM" id="CLU_065947_0_1_10"/>
<dbReference type="Gene3D" id="3.30.2010.10">
    <property type="entry name" value="Metalloproteases ('zincins'), catalytic domain"/>
    <property type="match status" value="1"/>
</dbReference>
<reference evidence="2 3" key="1">
    <citation type="submission" date="2012-02" db="EMBL/GenBank/DDBJ databases">
        <title>The Genome Sequence of Bacteroides nordii CL02T12C05.</title>
        <authorList>
            <consortium name="The Broad Institute Genome Sequencing Platform"/>
            <person name="Earl A."/>
            <person name="Ward D."/>
            <person name="Feldgarden M."/>
            <person name="Gevers D."/>
            <person name="Zitomersky N.L."/>
            <person name="Coyne M.J."/>
            <person name="Comstock L.E."/>
            <person name="Young S.K."/>
            <person name="Zeng Q."/>
            <person name="Gargeya S."/>
            <person name="Fitzgerald M."/>
            <person name="Haas B."/>
            <person name="Abouelleil A."/>
            <person name="Alvarado L."/>
            <person name="Arachchi H.M."/>
            <person name="Berlin A."/>
            <person name="Chapman S.B."/>
            <person name="Gearin G."/>
            <person name="Goldberg J."/>
            <person name="Griggs A."/>
            <person name="Gujja S."/>
            <person name="Hansen M."/>
            <person name="Heiman D."/>
            <person name="Howarth C."/>
            <person name="Larimer J."/>
            <person name="Lui A."/>
            <person name="MacDonald P.J.P."/>
            <person name="McCowen C."/>
            <person name="Montmayeur A."/>
            <person name="Murphy C."/>
            <person name="Neiman D."/>
            <person name="Pearson M."/>
            <person name="Priest M."/>
            <person name="Roberts A."/>
            <person name="Saif S."/>
            <person name="Shea T."/>
            <person name="Sisk P."/>
            <person name="Stolte C."/>
            <person name="Sykes S."/>
            <person name="Wortman J."/>
            <person name="Nusbaum C."/>
            <person name="Birren B."/>
        </authorList>
    </citation>
    <scope>NUCLEOTIDE SEQUENCE [LARGE SCALE GENOMIC DNA]</scope>
    <source>
        <strain evidence="2 3">CL02T12C05</strain>
    </source>
</reference>
<dbReference type="STRING" id="997884.HMPREF1068_00512"/>
<dbReference type="eggNOG" id="COG1451">
    <property type="taxonomic scope" value="Bacteria"/>
</dbReference>
<dbReference type="AlphaFoldDB" id="I8XTQ8"/>
<comment type="caution">
    <text evidence="2">The sequence shown here is derived from an EMBL/GenBank/DDBJ whole genome shotgun (WGS) entry which is preliminary data.</text>
</comment>
<dbReference type="PATRIC" id="fig|997884.3.peg.524"/>
<dbReference type="Proteomes" id="UP000003089">
    <property type="component" value="Unassembled WGS sequence"/>
</dbReference>
<organism evidence="2 3">
    <name type="scientific">Bacteroides nordii CL02T12C05</name>
    <dbReference type="NCBI Taxonomy" id="997884"/>
    <lineage>
        <taxon>Bacteria</taxon>
        <taxon>Pseudomonadati</taxon>
        <taxon>Bacteroidota</taxon>
        <taxon>Bacteroidia</taxon>
        <taxon>Bacteroidales</taxon>
        <taxon>Bacteroidaceae</taxon>
        <taxon>Bacteroides</taxon>
    </lineage>
</organism>
<proteinExistence type="predicted"/>
<accession>I8XTQ8</accession>
<keyword evidence="3" id="KW-1185">Reference proteome</keyword>
<evidence type="ECO:0000313" key="2">
    <source>
        <dbReference type="EMBL" id="EIY54285.1"/>
    </source>
</evidence>
<dbReference type="InterPro" id="IPR053136">
    <property type="entry name" value="UTP_pyrophosphatase-like"/>
</dbReference>